<dbReference type="AlphaFoldDB" id="A0A6L5XG89"/>
<sequence>MASAACTSGKTGAPAAKPVPATAQETNQVVVGAARTSEYVPLLKGKRIALLSNQTGIVGDKHVLDIMLEHGLQVVTIFSPEHGFRGKADAGEKVASGVDEKTGIPIASLYDGKSPMPSRSTMDKCDVVVIDLQDVGLRFYTYYVTMIHLMDAAAQYGKQVVVLDRPNPNGMTVDGPILDMKLKSGVGYLPIPTVYGMTMGELARMANGEGWLQDGKRVDLTVIPCLNYTHRTRYKLPVAPSPNLPNMLSVYLYPSLCYFEGTTVSLGRGTDFPFQCYGHPDMKGYKFTFTPSSRFGAKTPPQLGKLCHGVDLRGLDPEQVIAAGINLDYVIDAYNNLHRQGKPFLLKEGERNFFNLLMGNTQVYDMIVAGKSAKYIKATWQKDIEKFKAQRKPYLLYKE</sequence>
<keyword evidence="5" id="KW-1185">Reference proteome</keyword>
<protein>
    <submittedName>
        <fullName evidence="4">DUF1343 domain-containing protein</fullName>
    </submittedName>
</protein>
<evidence type="ECO:0000259" key="2">
    <source>
        <dbReference type="Pfam" id="PF07075"/>
    </source>
</evidence>
<gene>
    <name evidence="4" type="ORF">FYJ29_12310</name>
</gene>
<dbReference type="PANTHER" id="PTHR42915">
    <property type="entry name" value="HYPOTHETICAL 460 KDA PROTEIN IN FEUA-SIGW INTERGENIC REGION [PRECURSOR]"/>
    <property type="match status" value="1"/>
</dbReference>
<evidence type="ECO:0000259" key="3">
    <source>
        <dbReference type="Pfam" id="PF20732"/>
    </source>
</evidence>
<dbReference type="InterPro" id="IPR008302">
    <property type="entry name" value="NamZ"/>
</dbReference>
<reference evidence="4 5" key="1">
    <citation type="submission" date="2019-08" db="EMBL/GenBank/DDBJ databases">
        <title>In-depth cultivation of the pig gut microbiome towards novel bacterial diversity and tailored functional studies.</title>
        <authorList>
            <person name="Wylensek D."/>
            <person name="Hitch T.C.A."/>
            <person name="Clavel T."/>
        </authorList>
    </citation>
    <scope>NUCLEOTIDE SEQUENCE [LARGE SCALE GENOMIC DNA]</scope>
    <source>
        <strain evidence="4 5">Oil-RF-744-WCA-WT-10</strain>
    </source>
</reference>
<dbReference type="GO" id="GO:0033922">
    <property type="term" value="F:peptidoglycan beta-N-acetylmuramidase activity"/>
    <property type="evidence" value="ECO:0007669"/>
    <property type="project" value="InterPro"/>
</dbReference>
<evidence type="ECO:0000256" key="1">
    <source>
        <dbReference type="SAM" id="MobiDB-lite"/>
    </source>
</evidence>
<dbReference type="Proteomes" id="UP000483362">
    <property type="component" value="Unassembled WGS sequence"/>
</dbReference>
<dbReference type="Gene3D" id="3.40.50.12170">
    <property type="entry name" value="Uncharacterised protein PF07075, DUF1343"/>
    <property type="match status" value="1"/>
</dbReference>
<dbReference type="InterPro" id="IPR048502">
    <property type="entry name" value="NamZ_N"/>
</dbReference>
<dbReference type="RefSeq" id="WP_154329009.1">
    <property type="nucleotide sequence ID" value="NZ_CP045696.1"/>
</dbReference>
<dbReference type="Pfam" id="PF07075">
    <property type="entry name" value="NamZ_N"/>
    <property type="match status" value="1"/>
</dbReference>
<name>A0A6L5XG89_9BACT</name>
<evidence type="ECO:0000313" key="5">
    <source>
        <dbReference type="Proteomes" id="UP000483362"/>
    </source>
</evidence>
<feature type="domain" description="Peptidoglycan beta-N-acetylmuramidase NamZ N-terminal" evidence="2">
    <location>
        <begin position="48"/>
        <end position="247"/>
    </location>
</feature>
<accession>A0A6L5XG89</accession>
<dbReference type="PIRSF" id="PIRSF016719">
    <property type="entry name" value="UCP016719"/>
    <property type="match status" value="1"/>
</dbReference>
<proteinExistence type="predicted"/>
<feature type="domain" description="Peptidoglycan beta-N-acetylmuramidase NamZ C-terminal" evidence="3">
    <location>
        <begin position="251"/>
        <end position="397"/>
    </location>
</feature>
<dbReference type="Gene3D" id="3.90.1150.140">
    <property type="match status" value="1"/>
</dbReference>
<dbReference type="Pfam" id="PF20732">
    <property type="entry name" value="NamZ_C"/>
    <property type="match status" value="1"/>
</dbReference>
<dbReference type="EMBL" id="VULT01000024">
    <property type="protein sequence ID" value="MSS18531.1"/>
    <property type="molecule type" value="Genomic_DNA"/>
</dbReference>
<feature type="region of interest" description="Disordered" evidence="1">
    <location>
        <begin position="1"/>
        <end position="20"/>
    </location>
</feature>
<dbReference type="PANTHER" id="PTHR42915:SF1">
    <property type="entry name" value="PEPTIDOGLYCAN BETA-N-ACETYLMURAMIDASE NAMZ"/>
    <property type="match status" value="1"/>
</dbReference>
<feature type="compositionally biased region" description="Polar residues" evidence="1">
    <location>
        <begin position="1"/>
        <end position="10"/>
    </location>
</feature>
<organism evidence="4 5">
    <name type="scientific">Sodaliphilus pleomorphus</name>
    <dbReference type="NCBI Taxonomy" id="2606626"/>
    <lineage>
        <taxon>Bacteria</taxon>
        <taxon>Pseudomonadati</taxon>
        <taxon>Bacteroidota</taxon>
        <taxon>Bacteroidia</taxon>
        <taxon>Bacteroidales</taxon>
        <taxon>Muribaculaceae</taxon>
        <taxon>Sodaliphilus</taxon>
    </lineage>
</organism>
<comment type="caution">
    <text evidence="4">The sequence shown here is derived from an EMBL/GenBank/DDBJ whole genome shotgun (WGS) entry which is preliminary data.</text>
</comment>
<evidence type="ECO:0000313" key="4">
    <source>
        <dbReference type="EMBL" id="MSS18531.1"/>
    </source>
</evidence>
<dbReference type="InterPro" id="IPR048503">
    <property type="entry name" value="NamZ_C"/>
</dbReference>